<dbReference type="Proteomes" id="UP000305948">
    <property type="component" value="Unassembled WGS sequence"/>
</dbReference>
<feature type="compositionally biased region" description="Low complexity" evidence="1">
    <location>
        <begin position="204"/>
        <end position="217"/>
    </location>
</feature>
<protein>
    <submittedName>
        <fullName evidence="2">Uncharacterized protein</fullName>
    </submittedName>
</protein>
<organism evidence="2 3">
    <name type="scientific">Heliocybe sulcata</name>
    <dbReference type="NCBI Taxonomy" id="5364"/>
    <lineage>
        <taxon>Eukaryota</taxon>
        <taxon>Fungi</taxon>
        <taxon>Dikarya</taxon>
        <taxon>Basidiomycota</taxon>
        <taxon>Agaricomycotina</taxon>
        <taxon>Agaricomycetes</taxon>
        <taxon>Gloeophyllales</taxon>
        <taxon>Gloeophyllaceae</taxon>
        <taxon>Heliocybe</taxon>
    </lineage>
</organism>
<evidence type="ECO:0000256" key="1">
    <source>
        <dbReference type="SAM" id="MobiDB-lite"/>
    </source>
</evidence>
<evidence type="ECO:0000313" key="2">
    <source>
        <dbReference type="EMBL" id="TFK55110.1"/>
    </source>
</evidence>
<feature type="region of interest" description="Disordered" evidence="1">
    <location>
        <begin position="128"/>
        <end position="153"/>
    </location>
</feature>
<reference evidence="2 3" key="1">
    <citation type="journal article" date="2019" name="Nat. Ecol. Evol.">
        <title>Megaphylogeny resolves global patterns of mushroom evolution.</title>
        <authorList>
            <person name="Varga T."/>
            <person name="Krizsan K."/>
            <person name="Foldi C."/>
            <person name="Dima B."/>
            <person name="Sanchez-Garcia M."/>
            <person name="Sanchez-Ramirez S."/>
            <person name="Szollosi G.J."/>
            <person name="Szarkandi J.G."/>
            <person name="Papp V."/>
            <person name="Albert L."/>
            <person name="Andreopoulos W."/>
            <person name="Angelini C."/>
            <person name="Antonin V."/>
            <person name="Barry K.W."/>
            <person name="Bougher N.L."/>
            <person name="Buchanan P."/>
            <person name="Buyck B."/>
            <person name="Bense V."/>
            <person name="Catcheside P."/>
            <person name="Chovatia M."/>
            <person name="Cooper J."/>
            <person name="Damon W."/>
            <person name="Desjardin D."/>
            <person name="Finy P."/>
            <person name="Geml J."/>
            <person name="Haridas S."/>
            <person name="Hughes K."/>
            <person name="Justo A."/>
            <person name="Karasinski D."/>
            <person name="Kautmanova I."/>
            <person name="Kiss B."/>
            <person name="Kocsube S."/>
            <person name="Kotiranta H."/>
            <person name="LaButti K.M."/>
            <person name="Lechner B.E."/>
            <person name="Liimatainen K."/>
            <person name="Lipzen A."/>
            <person name="Lukacs Z."/>
            <person name="Mihaltcheva S."/>
            <person name="Morgado L.N."/>
            <person name="Niskanen T."/>
            <person name="Noordeloos M.E."/>
            <person name="Ohm R.A."/>
            <person name="Ortiz-Santana B."/>
            <person name="Ovrebo C."/>
            <person name="Racz N."/>
            <person name="Riley R."/>
            <person name="Savchenko A."/>
            <person name="Shiryaev A."/>
            <person name="Soop K."/>
            <person name="Spirin V."/>
            <person name="Szebenyi C."/>
            <person name="Tomsovsky M."/>
            <person name="Tulloss R.E."/>
            <person name="Uehling J."/>
            <person name="Grigoriev I.V."/>
            <person name="Vagvolgyi C."/>
            <person name="Papp T."/>
            <person name="Martin F.M."/>
            <person name="Miettinen O."/>
            <person name="Hibbett D.S."/>
            <person name="Nagy L.G."/>
        </authorList>
    </citation>
    <scope>NUCLEOTIDE SEQUENCE [LARGE SCALE GENOMIC DNA]</scope>
    <source>
        <strain evidence="2 3">OMC1185</strain>
    </source>
</reference>
<name>A0A5C3NCQ9_9AGAM</name>
<feature type="compositionally biased region" description="Basic and acidic residues" evidence="1">
    <location>
        <begin position="128"/>
        <end position="141"/>
    </location>
</feature>
<keyword evidence="3" id="KW-1185">Reference proteome</keyword>
<evidence type="ECO:0000313" key="3">
    <source>
        <dbReference type="Proteomes" id="UP000305948"/>
    </source>
</evidence>
<dbReference type="AlphaFoldDB" id="A0A5C3NCQ9"/>
<dbReference type="EMBL" id="ML213505">
    <property type="protein sequence ID" value="TFK55110.1"/>
    <property type="molecule type" value="Genomic_DNA"/>
</dbReference>
<accession>A0A5C3NCQ9</accession>
<proteinExistence type="predicted"/>
<sequence length="333" mass="37730">MASQFPSQEASLIPKPKGNAQNLREILHFTQEPRDMELFRELLVDLKSLASCHLDLTVGISEQETVRWRKFVKKACSRFPMFNKYESAWPIRTWACIHLEHRQKRLLNSSQQTLPSQTDENMHLGQEDLSQTEEKATDKSDTTLVEPYSDSGGPEAPFICLRALSQSKARNADPGPGPVRTPKTRLSSIARSRAVSKSAGRTMSPPVIFSPPSFSTPRSDSTLHIRKPTFRPGPVRVKAANPIPDRDLTPVEDFSHSQAQPVQKFLGSLIPRLDDKVSVFEEYGIRTQDHLQGLATWPADRRKEVLGAFLEEKKITKFEYDTLRFAFEDKVFV</sequence>
<dbReference type="OrthoDB" id="2752979at2759"/>
<feature type="region of interest" description="Disordered" evidence="1">
    <location>
        <begin position="189"/>
        <end position="242"/>
    </location>
</feature>
<gene>
    <name evidence="2" type="ORF">OE88DRAFT_1653764</name>
</gene>